<dbReference type="InterPro" id="IPR003399">
    <property type="entry name" value="Mce/MlaD"/>
</dbReference>
<evidence type="ECO:0000313" key="3">
    <source>
        <dbReference type="Proteomes" id="UP000031465"/>
    </source>
</evidence>
<dbReference type="Proteomes" id="UP000031465">
    <property type="component" value="Unassembled WGS sequence"/>
</dbReference>
<dbReference type="Pfam" id="PF02470">
    <property type="entry name" value="MlaD"/>
    <property type="match status" value="1"/>
</dbReference>
<dbReference type="InterPro" id="IPR052336">
    <property type="entry name" value="MlaD_Phospholipid_Transporter"/>
</dbReference>
<reference evidence="2 3" key="1">
    <citation type="journal article" date="2014" name="Mol. Biol. Evol.">
        <title>Massive expansion of Ubiquitination-related gene families within the Chlamydiae.</title>
        <authorList>
            <person name="Domman D."/>
            <person name="Collingro A."/>
            <person name="Lagkouvardos I."/>
            <person name="Gehre L."/>
            <person name="Weinmaier T."/>
            <person name="Rattei T."/>
            <person name="Subtil A."/>
            <person name="Horn M."/>
        </authorList>
    </citation>
    <scope>NUCLEOTIDE SEQUENCE [LARGE SCALE GENOMIC DNA]</scope>
    <source>
        <strain evidence="2 3">EI2</strain>
    </source>
</reference>
<evidence type="ECO:0000313" key="2">
    <source>
        <dbReference type="EMBL" id="KIC71597.1"/>
    </source>
</evidence>
<organism evidence="2 3">
    <name type="scientific">Candidatus Protochlamydia amoebophila</name>
    <dbReference type="NCBI Taxonomy" id="362787"/>
    <lineage>
        <taxon>Bacteria</taxon>
        <taxon>Pseudomonadati</taxon>
        <taxon>Chlamydiota</taxon>
        <taxon>Chlamydiia</taxon>
        <taxon>Parachlamydiales</taxon>
        <taxon>Parachlamydiaceae</taxon>
        <taxon>Candidatus Protochlamydia</taxon>
    </lineage>
</organism>
<dbReference type="PANTHER" id="PTHR33371">
    <property type="entry name" value="INTERMEMBRANE PHOSPHOLIPID TRANSPORT SYSTEM BINDING PROTEIN MLAD-RELATED"/>
    <property type="match status" value="1"/>
</dbReference>
<dbReference type="PANTHER" id="PTHR33371:SF4">
    <property type="entry name" value="INTERMEMBRANE PHOSPHOLIPID TRANSPORT SYSTEM BINDING PROTEIN MLAD"/>
    <property type="match status" value="1"/>
</dbReference>
<comment type="caution">
    <text evidence="2">The sequence shown here is derived from an EMBL/GenBank/DDBJ whole genome shotgun (WGS) entry which is preliminary data.</text>
</comment>
<protein>
    <recommendedName>
        <fullName evidence="1">Mce/MlaD domain-containing protein</fullName>
    </recommendedName>
</protein>
<dbReference type="EMBL" id="JSAN01000081">
    <property type="protein sequence ID" value="KIC71597.1"/>
    <property type="molecule type" value="Genomic_DNA"/>
</dbReference>
<gene>
    <name evidence="2" type="ORF">DB44_DI00020</name>
</gene>
<evidence type="ECO:0000259" key="1">
    <source>
        <dbReference type="Pfam" id="PF02470"/>
    </source>
</evidence>
<dbReference type="PATRIC" id="fig|362787.3.peg.1293"/>
<feature type="domain" description="Mce/MlaD" evidence="1">
    <location>
        <begin position="39"/>
        <end position="126"/>
    </location>
</feature>
<accession>A0A0C1JWL0</accession>
<sequence>MITMAASVKNILIGIFVLLALAIIVFLLLFLHPSVGDNAKTLRVRFTNIDKVNVGSRVTFAGKPVGEVVSIEEIPDARIGRINHQGDVYIYQLTLKVDSSVSVYNSDEISIRTSGLLGEKNIEIDPQPLKSGGTLIDVENQILYASPSGSVEETLKQFDQISTQLKVVLEDFHDTFTILKNEKVIEGIAQTIKNMGEITQVVNQPEKLSRMLTNFVNLSERTHQSWKTLDAACQNFYQLSEKANISWVSVENTLKEFNLASVNLQKMTNQTQLLVANMAQGKGTLGKLFVADDLYLRVKSILNKGENIFSDIKQYGILFQHNKRWQRLQAQRMKLLHKLSDSNKFANYFNDEINQISSSLSSISMVLNEVECYPYSLLNTPEFTCRFADLIKRVGEMENALKMYNEQVIDQE</sequence>
<name>A0A0C1JWL0_9BACT</name>
<proteinExistence type="predicted"/>
<dbReference type="AlphaFoldDB" id="A0A0C1JWL0"/>